<comment type="caution">
    <text evidence="2">The sequence shown here is derived from an EMBL/GenBank/DDBJ whole genome shotgun (WGS) entry which is preliminary data.</text>
</comment>
<dbReference type="EMBL" id="PQXO01001050">
    <property type="protein sequence ID" value="TGO81675.1"/>
    <property type="molecule type" value="Genomic_DNA"/>
</dbReference>
<dbReference type="AlphaFoldDB" id="A0A4Z1K6U3"/>
<evidence type="ECO:0000313" key="2">
    <source>
        <dbReference type="EMBL" id="TGO81675.1"/>
    </source>
</evidence>
<sequence>MGATVIVCMPPTIGDHILLESEYQKVLDQPVAQRTESLKELNEMSKEYNNVDHRRPGDSEKDKKLMDRLERWSKVHGTRSKSASKKLTDEFIRTHPGLVKDPILKNRMKSQEKKKELEAENKKPPVKTTLKERSTSTTGRSGKR</sequence>
<reference evidence="2 3" key="1">
    <citation type="submission" date="2017-12" db="EMBL/GenBank/DDBJ databases">
        <title>Comparative genomics of Botrytis spp.</title>
        <authorList>
            <person name="Valero-Jimenez C.A."/>
            <person name="Tapia P."/>
            <person name="Veloso J."/>
            <person name="Silva-Moreno E."/>
            <person name="Staats M."/>
            <person name="Valdes J.H."/>
            <person name="Van Kan J.A.L."/>
        </authorList>
    </citation>
    <scope>NUCLEOTIDE SEQUENCE [LARGE SCALE GENOMIC DNA]</scope>
    <source>
        <strain evidence="2 3">MUCL3349</strain>
    </source>
</reference>
<evidence type="ECO:0000256" key="1">
    <source>
        <dbReference type="SAM" id="MobiDB-lite"/>
    </source>
</evidence>
<feature type="region of interest" description="Disordered" evidence="1">
    <location>
        <begin position="44"/>
        <end position="63"/>
    </location>
</feature>
<protein>
    <submittedName>
        <fullName evidence="2">Uncharacterized protein</fullName>
    </submittedName>
</protein>
<name>A0A4Z1K6U3_9HELO</name>
<feature type="compositionally biased region" description="Basic residues" evidence="1">
    <location>
        <begin position="74"/>
        <end position="84"/>
    </location>
</feature>
<feature type="region of interest" description="Disordered" evidence="1">
    <location>
        <begin position="74"/>
        <end position="144"/>
    </location>
</feature>
<proteinExistence type="predicted"/>
<gene>
    <name evidence="2" type="ORF">BPOR_1056g00010</name>
</gene>
<evidence type="ECO:0000313" key="3">
    <source>
        <dbReference type="Proteomes" id="UP000297280"/>
    </source>
</evidence>
<feature type="compositionally biased region" description="Polar residues" evidence="1">
    <location>
        <begin position="135"/>
        <end position="144"/>
    </location>
</feature>
<accession>A0A4Z1K6U3</accession>
<keyword evidence="3" id="KW-1185">Reference proteome</keyword>
<dbReference type="Proteomes" id="UP000297280">
    <property type="component" value="Unassembled WGS sequence"/>
</dbReference>
<feature type="compositionally biased region" description="Basic and acidic residues" evidence="1">
    <location>
        <begin position="109"/>
        <end position="134"/>
    </location>
</feature>
<organism evidence="2 3">
    <name type="scientific">Botrytis porri</name>
    <dbReference type="NCBI Taxonomy" id="87229"/>
    <lineage>
        <taxon>Eukaryota</taxon>
        <taxon>Fungi</taxon>
        <taxon>Dikarya</taxon>
        <taxon>Ascomycota</taxon>
        <taxon>Pezizomycotina</taxon>
        <taxon>Leotiomycetes</taxon>
        <taxon>Helotiales</taxon>
        <taxon>Sclerotiniaceae</taxon>
        <taxon>Botrytis</taxon>
    </lineage>
</organism>